<dbReference type="GO" id="GO:0000932">
    <property type="term" value="C:P-body"/>
    <property type="evidence" value="ECO:0007669"/>
    <property type="project" value="UniProtKB-SubCell"/>
</dbReference>
<evidence type="ECO:0000313" key="9">
    <source>
        <dbReference type="Proteomes" id="UP000007875"/>
    </source>
</evidence>
<dbReference type="OMA" id="KMAVESM"/>
<keyword evidence="9" id="KW-1185">Reference proteome</keyword>
<dbReference type="GeneTree" id="ENSGT00510000047791"/>
<name>H2ZQ90_CIOSA</name>
<protein>
    <recommendedName>
        <fullName evidence="7">Enhancer of mRNA-decapping protein 4 C-terminal domain-containing protein</fullName>
    </recommendedName>
</protein>
<dbReference type="InterPro" id="IPR045152">
    <property type="entry name" value="EDC4-like"/>
</dbReference>
<evidence type="ECO:0000256" key="2">
    <source>
        <dbReference type="ARBA" id="ARBA00009639"/>
    </source>
</evidence>
<dbReference type="STRING" id="51511.ENSCSAVP00000019756"/>
<evidence type="ECO:0000256" key="4">
    <source>
        <dbReference type="ARBA" id="ARBA00022574"/>
    </source>
</evidence>
<organism evidence="8 9">
    <name type="scientific">Ciona savignyi</name>
    <name type="common">Pacific transparent sea squirt</name>
    <dbReference type="NCBI Taxonomy" id="51511"/>
    <lineage>
        <taxon>Eukaryota</taxon>
        <taxon>Metazoa</taxon>
        <taxon>Chordata</taxon>
        <taxon>Tunicata</taxon>
        <taxon>Ascidiacea</taxon>
        <taxon>Phlebobranchia</taxon>
        <taxon>Cionidae</taxon>
        <taxon>Ciona</taxon>
    </lineage>
</organism>
<keyword evidence="6" id="KW-0175">Coiled coil</keyword>
<dbReference type="InterPro" id="IPR049404">
    <property type="entry name" value="EDC4_C"/>
</dbReference>
<dbReference type="Pfam" id="PF21289">
    <property type="entry name" value="EDC4_C"/>
    <property type="match status" value="1"/>
</dbReference>
<reference evidence="8" key="2">
    <citation type="submission" date="2025-08" db="UniProtKB">
        <authorList>
            <consortium name="Ensembl"/>
        </authorList>
    </citation>
    <scope>IDENTIFICATION</scope>
</reference>
<dbReference type="Proteomes" id="UP000007875">
    <property type="component" value="Unassembled WGS sequence"/>
</dbReference>
<keyword evidence="3" id="KW-0963">Cytoplasm</keyword>
<dbReference type="GO" id="GO:0031087">
    <property type="term" value="P:deadenylation-independent decapping of nuclear-transcribed mRNA"/>
    <property type="evidence" value="ECO:0007669"/>
    <property type="project" value="InterPro"/>
</dbReference>
<evidence type="ECO:0000259" key="7">
    <source>
        <dbReference type="Pfam" id="PF21289"/>
    </source>
</evidence>
<dbReference type="HOGENOM" id="CLU_1972229_0_0_1"/>
<dbReference type="InterPro" id="IPR044938">
    <property type="entry name" value="EDC4_C_sf"/>
</dbReference>
<comment type="similarity">
    <text evidence="2">Belongs to the WD repeat EDC4 family.</text>
</comment>
<proteinExistence type="inferred from homology"/>
<dbReference type="Gene3D" id="6.10.140.270">
    <property type="match status" value="1"/>
</dbReference>
<reference evidence="9" key="1">
    <citation type="submission" date="2003-08" db="EMBL/GenBank/DDBJ databases">
        <authorList>
            <person name="Birren B."/>
            <person name="Nusbaum C."/>
            <person name="Abebe A."/>
            <person name="Abouelleil A."/>
            <person name="Adekoya E."/>
            <person name="Ait-zahra M."/>
            <person name="Allen N."/>
            <person name="Allen T."/>
            <person name="An P."/>
            <person name="Anderson M."/>
            <person name="Anderson S."/>
            <person name="Arachchi H."/>
            <person name="Armbruster J."/>
            <person name="Bachantsang P."/>
            <person name="Baldwin J."/>
            <person name="Barry A."/>
            <person name="Bayul T."/>
            <person name="Blitshsteyn B."/>
            <person name="Bloom T."/>
            <person name="Blye J."/>
            <person name="Boguslavskiy L."/>
            <person name="Borowsky M."/>
            <person name="Boukhgalter B."/>
            <person name="Brunache A."/>
            <person name="Butler J."/>
            <person name="Calixte N."/>
            <person name="Calvo S."/>
            <person name="Camarata J."/>
            <person name="Campo K."/>
            <person name="Chang J."/>
            <person name="Cheshatsang Y."/>
            <person name="Citroen M."/>
            <person name="Collymore A."/>
            <person name="Considine T."/>
            <person name="Cook A."/>
            <person name="Cooke P."/>
            <person name="Corum B."/>
            <person name="Cuomo C."/>
            <person name="David R."/>
            <person name="Dawoe T."/>
            <person name="Degray S."/>
            <person name="Dodge S."/>
            <person name="Dooley K."/>
            <person name="Dorje P."/>
            <person name="Dorjee K."/>
            <person name="Dorris L."/>
            <person name="Duffey N."/>
            <person name="Dupes A."/>
            <person name="Elkins T."/>
            <person name="Engels R."/>
            <person name="Erickson J."/>
            <person name="Farina A."/>
            <person name="Faro S."/>
            <person name="Ferreira P."/>
            <person name="Fischer H."/>
            <person name="Fitzgerald M."/>
            <person name="Foley K."/>
            <person name="Gage D."/>
            <person name="Galagan J."/>
            <person name="Gearin G."/>
            <person name="Gnerre S."/>
            <person name="Gnirke A."/>
            <person name="Goyette A."/>
            <person name="Graham J."/>
            <person name="Grandbois E."/>
            <person name="Gyaltsen K."/>
            <person name="Hafez N."/>
            <person name="Hagopian D."/>
            <person name="Hagos B."/>
            <person name="Hall J."/>
            <person name="Hatcher B."/>
            <person name="Heller A."/>
            <person name="Higgins H."/>
            <person name="Honan T."/>
            <person name="Horn A."/>
            <person name="Houde N."/>
            <person name="Hughes L."/>
            <person name="Hulme W."/>
            <person name="Husby E."/>
            <person name="Iliev I."/>
            <person name="Jaffe D."/>
            <person name="Jones C."/>
            <person name="Kamal M."/>
            <person name="Kamat A."/>
            <person name="Kamvysselis M."/>
            <person name="Karlsson E."/>
            <person name="Kells C."/>
            <person name="Kieu A."/>
            <person name="Kisner P."/>
            <person name="Kodira C."/>
            <person name="Kulbokas E."/>
            <person name="Labutti K."/>
            <person name="Lama D."/>
            <person name="Landers T."/>
            <person name="Leger J."/>
            <person name="Levine S."/>
            <person name="Lewis D."/>
            <person name="Lewis T."/>
            <person name="Lindblad-toh K."/>
            <person name="Liu X."/>
            <person name="Lokyitsang T."/>
            <person name="Lokyitsang Y."/>
            <person name="Lucien O."/>
            <person name="Lui A."/>
            <person name="Ma L.J."/>
            <person name="Mabbitt R."/>
            <person name="Macdonald J."/>
            <person name="Maclean C."/>
            <person name="Major J."/>
            <person name="Manning J."/>
            <person name="Marabella R."/>
            <person name="Maru K."/>
            <person name="Matthews C."/>
            <person name="Mauceli E."/>
            <person name="Mccarthy M."/>
            <person name="Mcdonough S."/>
            <person name="Mcghee T."/>
            <person name="Meldrim J."/>
            <person name="Meneus L."/>
            <person name="Mesirov J."/>
            <person name="Mihalev A."/>
            <person name="Mihova T."/>
            <person name="Mikkelsen T."/>
            <person name="Mlenga V."/>
            <person name="Moru K."/>
            <person name="Mozes J."/>
            <person name="Mulrain L."/>
            <person name="Munson G."/>
            <person name="Naylor J."/>
            <person name="Newes C."/>
            <person name="Nguyen C."/>
            <person name="Nguyen N."/>
            <person name="Nguyen T."/>
            <person name="Nicol R."/>
            <person name="Nielsen C."/>
            <person name="Nizzari M."/>
            <person name="Norbu C."/>
            <person name="Norbu N."/>
            <person name="O'donnell P."/>
            <person name="Okoawo O."/>
            <person name="O'leary S."/>
            <person name="Omotosho B."/>
            <person name="O'neill K."/>
            <person name="Osman S."/>
            <person name="Parker S."/>
            <person name="Perrin D."/>
            <person name="Phunkhang P."/>
            <person name="Piqani B."/>
            <person name="Purcell S."/>
            <person name="Rachupka T."/>
            <person name="Ramasamy U."/>
            <person name="Rameau R."/>
            <person name="Ray V."/>
            <person name="Raymond C."/>
            <person name="Retta R."/>
            <person name="Richardson S."/>
            <person name="Rise C."/>
            <person name="Rodriguez J."/>
            <person name="Rogers J."/>
            <person name="Rogov P."/>
            <person name="Rutman M."/>
            <person name="Schupbach R."/>
            <person name="Seaman C."/>
            <person name="Settipalli S."/>
            <person name="Sharpe T."/>
            <person name="Sheridan J."/>
            <person name="Sherpa N."/>
            <person name="Shi J."/>
            <person name="Smirnov S."/>
            <person name="Smith C."/>
            <person name="Sougnez C."/>
            <person name="Spencer B."/>
            <person name="Stalker J."/>
            <person name="Stange-thomann N."/>
            <person name="Stavropoulos S."/>
            <person name="Stetson K."/>
            <person name="Stone C."/>
            <person name="Stone S."/>
            <person name="Stubbs M."/>
            <person name="Talamas J."/>
            <person name="Tchuinga P."/>
            <person name="Tenzing P."/>
            <person name="Tesfaye S."/>
            <person name="Theodore J."/>
            <person name="Thoulutsang Y."/>
            <person name="Topham K."/>
            <person name="Towey S."/>
            <person name="Tsamla T."/>
            <person name="Tsomo N."/>
            <person name="Vallee D."/>
            <person name="Vassiliev H."/>
            <person name="Venkataraman V."/>
            <person name="Vinson J."/>
            <person name="Vo A."/>
            <person name="Wade C."/>
            <person name="Wang S."/>
            <person name="Wangchuk T."/>
            <person name="Wangdi T."/>
            <person name="Whittaker C."/>
            <person name="Wilkinson J."/>
            <person name="Wu Y."/>
            <person name="Wyman D."/>
            <person name="Yadav S."/>
            <person name="Yang S."/>
            <person name="Yang X."/>
            <person name="Yeager S."/>
            <person name="Yee E."/>
            <person name="Young G."/>
            <person name="Zainoun J."/>
            <person name="Zembeck L."/>
            <person name="Zimmer A."/>
            <person name="Zody M."/>
            <person name="Lander E."/>
        </authorList>
    </citation>
    <scope>NUCLEOTIDE SEQUENCE [LARGE SCALE GENOMIC DNA]</scope>
</reference>
<evidence type="ECO:0000256" key="6">
    <source>
        <dbReference type="ARBA" id="ARBA00023054"/>
    </source>
</evidence>
<comment type="subcellular location">
    <subcellularLocation>
        <location evidence="1">Cytoplasm</location>
        <location evidence="1">P-body</location>
    </subcellularLocation>
</comment>
<feature type="domain" description="Enhancer of mRNA-decapping protein 4 C-terminal" evidence="7">
    <location>
        <begin position="17"/>
        <end position="138"/>
    </location>
</feature>
<dbReference type="Gene3D" id="1.10.220.100">
    <property type="entry name" value="conserved c-terminal region of ge- 1"/>
    <property type="match status" value="1"/>
</dbReference>
<dbReference type="InParanoid" id="H2ZQ90"/>
<dbReference type="PANTHER" id="PTHR15598:SF5">
    <property type="entry name" value="ENHANCER OF MRNA-DECAPPING PROTEIN 4"/>
    <property type="match status" value="1"/>
</dbReference>
<evidence type="ECO:0000313" key="8">
    <source>
        <dbReference type="Ensembl" id="ENSCSAVP00000019756.1"/>
    </source>
</evidence>
<keyword evidence="4" id="KW-0853">WD repeat</keyword>
<accession>H2ZQ90</accession>
<evidence type="ECO:0000256" key="1">
    <source>
        <dbReference type="ARBA" id="ARBA00004201"/>
    </source>
</evidence>
<sequence>MRPILHRPSIIDQQQQILKLLQQGNVNTAFQTALTASDLSLVMYVCETVDPAVVFGVTPCPLQQPILLSLIQQLSSDLANKTDIKLKYLQEAVMNLDRRHQVTQEYMHSVLSALVQKLNSCLQGPLEKPSISKDLRMLAMAAQSLMK</sequence>
<reference evidence="8" key="3">
    <citation type="submission" date="2025-09" db="UniProtKB">
        <authorList>
            <consortium name="Ensembl"/>
        </authorList>
    </citation>
    <scope>IDENTIFICATION</scope>
</reference>
<keyword evidence="5" id="KW-0677">Repeat</keyword>
<dbReference type="AlphaFoldDB" id="H2ZQ90"/>
<evidence type="ECO:0000256" key="3">
    <source>
        <dbReference type="ARBA" id="ARBA00022490"/>
    </source>
</evidence>
<dbReference type="FunFam" id="1.10.220.100:FF:000001">
    <property type="entry name" value="Enhancer of mRNA-decapping protein 4"/>
    <property type="match status" value="1"/>
</dbReference>
<dbReference type="eggNOG" id="KOG1916">
    <property type="taxonomic scope" value="Eukaryota"/>
</dbReference>
<dbReference type="Ensembl" id="ENSCSAVT00000019969.1">
    <property type="protein sequence ID" value="ENSCSAVP00000019756.1"/>
    <property type="gene ID" value="ENSCSAVG00000011587.1"/>
</dbReference>
<evidence type="ECO:0000256" key="5">
    <source>
        <dbReference type="ARBA" id="ARBA00022737"/>
    </source>
</evidence>
<dbReference type="PANTHER" id="PTHR15598">
    <property type="entry name" value="ENHANCER OF MRNA-DECAPPING PROTEIN 4"/>
    <property type="match status" value="1"/>
</dbReference>